<evidence type="ECO:0000313" key="2">
    <source>
        <dbReference type="Proteomes" id="UP001071110"/>
    </source>
</evidence>
<dbReference type="Proteomes" id="UP001071110">
    <property type="component" value="Unassembled WGS sequence"/>
</dbReference>
<comment type="caution">
    <text evidence="1">The sequence shown here is derived from an EMBL/GenBank/DDBJ whole genome shotgun (WGS) entry which is preliminary data.</text>
</comment>
<organism evidence="1 2">
    <name type="scientific">Corynebacterium pilbarense</name>
    <dbReference type="NCBI Taxonomy" id="1288393"/>
    <lineage>
        <taxon>Bacteria</taxon>
        <taxon>Bacillati</taxon>
        <taxon>Actinomycetota</taxon>
        <taxon>Actinomycetes</taxon>
        <taxon>Mycobacteriales</taxon>
        <taxon>Corynebacteriaceae</taxon>
        <taxon>Corynebacterium</taxon>
    </lineage>
</organism>
<evidence type="ECO:0000313" key="1">
    <source>
        <dbReference type="EMBL" id="MCZ2220248.1"/>
    </source>
</evidence>
<gene>
    <name evidence="1" type="ORF">NUW87_02510</name>
</gene>
<keyword evidence="2" id="KW-1185">Reference proteome</keyword>
<dbReference type="EMBL" id="JANRML010000002">
    <property type="protein sequence ID" value="MCZ2220248.1"/>
    <property type="molecule type" value="Genomic_DNA"/>
</dbReference>
<dbReference type="RefSeq" id="WP_269027106.1">
    <property type="nucleotide sequence ID" value="NZ_BAABDP010000005.1"/>
</dbReference>
<dbReference type="Gene3D" id="3.40.630.10">
    <property type="entry name" value="Zn peptidases"/>
    <property type="match status" value="1"/>
</dbReference>
<dbReference type="AlphaFoldDB" id="A0A9Q4IG28"/>
<name>A0A9Q4IG28_9CORY</name>
<sequence>MESALAHLVGSLATTREEREALYVWFHQHPELSLQELQTSSKIRSRLDAPQPTLDRAAEAMIVAAAAWLLNSA</sequence>
<protein>
    <submittedName>
        <fullName evidence="1">Uncharacterized protein</fullName>
    </submittedName>
</protein>
<proteinExistence type="predicted"/>
<accession>A0A9Q4IG28</accession>
<reference evidence="1" key="1">
    <citation type="submission" date="2022-08" db="EMBL/GenBank/DDBJ databases">
        <title>Corynebacterium sp. nov., isolated from clinical breast specimens.</title>
        <authorList>
            <person name="Zhang T."/>
        </authorList>
    </citation>
    <scope>NUCLEOTIDE SEQUENCE</scope>
    <source>
        <strain evidence="1">CCUG 57942</strain>
    </source>
</reference>